<dbReference type="Proteomes" id="UP000218439">
    <property type="component" value="Unassembled WGS sequence"/>
</dbReference>
<protein>
    <submittedName>
        <fullName evidence="2">Transposase</fullName>
    </submittedName>
</protein>
<dbReference type="PROSITE" id="PS50994">
    <property type="entry name" value="INTEGRASE"/>
    <property type="match status" value="1"/>
</dbReference>
<accession>A0A2A2AYZ3</accession>
<dbReference type="PANTHER" id="PTHR35004:SF7">
    <property type="entry name" value="INTEGRASE PROTEIN"/>
    <property type="match status" value="1"/>
</dbReference>
<dbReference type="SUPFAM" id="SSF53098">
    <property type="entry name" value="Ribonuclease H-like"/>
    <property type="match status" value="1"/>
</dbReference>
<dbReference type="RefSeq" id="WP_095551207.1">
    <property type="nucleotide sequence ID" value="NZ_NSJE01000003.1"/>
</dbReference>
<organism evidence="2 3">
    <name type="scientific">Vandammella animalimorsus</name>
    <dbReference type="NCBI Taxonomy" id="2029117"/>
    <lineage>
        <taxon>Bacteria</taxon>
        <taxon>Pseudomonadati</taxon>
        <taxon>Pseudomonadota</taxon>
        <taxon>Betaproteobacteria</taxon>
        <taxon>Burkholderiales</taxon>
        <taxon>Comamonadaceae</taxon>
        <taxon>Vandammella</taxon>
    </lineage>
</organism>
<evidence type="ECO:0000313" key="3">
    <source>
        <dbReference type="Proteomes" id="UP000218439"/>
    </source>
</evidence>
<dbReference type="AlphaFoldDB" id="A0A2A2AYZ3"/>
<dbReference type="Gene3D" id="3.30.420.10">
    <property type="entry name" value="Ribonuclease H-like superfamily/Ribonuclease H"/>
    <property type="match status" value="1"/>
</dbReference>
<dbReference type="InterPro" id="IPR001584">
    <property type="entry name" value="Integrase_cat-core"/>
</dbReference>
<proteinExistence type="predicted"/>
<dbReference type="GO" id="GO:0003676">
    <property type="term" value="F:nucleic acid binding"/>
    <property type="evidence" value="ECO:0007669"/>
    <property type="project" value="InterPro"/>
</dbReference>
<dbReference type="EMBL" id="NSJE01000003">
    <property type="protein sequence ID" value="PAT43805.1"/>
    <property type="molecule type" value="Genomic_DNA"/>
</dbReference>
<gene>
    <name evidence="2" type="ORF">CK621_02930</name>
</gene>
<feature type="domain" description="Integrase catalytic" evidence="1">
    <location>
        <begin position="150"/>
        <end position="355"/>
    </location>
</feature>
<dbReference type="GO" id="GO:0015074">
    <property type="term" value="P:DNA integration"/>
    <property type="evidence" value="ECO:0007669"/>
    <property type="project" value="InterPro"/>
</dbReference>
<dbReference type="InterPro" id="IPR036397">
    <property type="entry name" value="RNaseH_sf"/>
</dbReference>
<dbReference type="InterPro" id="IPR012337">
    <property type="entry name" value="RNaseH-like_sf"/>
</dbReference>
<comment type="caution">
    <text evidence="2">The sequence shown here is derived from an EMBL/GenBank/DDBJ whole genome shotgun (WGS) entry which is preliminary data.</text>
</comment>
<dbReference type="PANTHER" id="PTHR35004">
    <property type="entry name" value="TRANSPOSASE RV3428C-RELATED"/>
    <property type="match status" value="1"/>
</dbReference>
<name>A0A2A2AYZ3_9BURK</name>
<evidence type="ECO:0000313" key="2">
    <source>
        <dbReference type="EMBL" id="PAT43805.1"/>
    </source>
</evidence>
<evidence type="ECO:0000259" key="1">
    <source>
        <dbReference type="PROSITE" id="PS50994"/>
    </source>
</evidence>
<reference evidence="2 3" key="1">
    <citation type="submission" date="2017-08" db="EMBL/GenBank/DDBJ databases">
        <title>WGS of Clinical strains of the CDC Group NO-1 linked to zoonotic infections in humans.</title>
        <authorList>
            <person name="Bernier A.-M."/>
            <person name="Bernard K."/>
        </authorList>
    </citation>
    <scope>NUCLEOTIDE SEQUENCE [LARGE SCALE GENOMIC DNA]</scope>
    <source>
        <strain evidence="2 3">NML120219</strain>
    </source>
</reference>
<sequence>MPPAAHTEVLLHIKQQADTAGHGHKERIYQAACQQYGWALPTLKRWLSQLGAARARKRRSDAGDCALTLEHARMISAALMEGYRANKKKGAALSGTLEKLRANAPGLACALDAATGELRPLSASAVSRALRHYRLHPEQLRRAAPAQPLRSEHPNEVWQIDASISILFYVPDEGGLQAMARAQFNKNKPGNFERIKRQRLTRYVITDHYSGSIFVHYVAGGESTVNMAEAFLRCIAQRPGQQMYGVPFHLMMDPGSAGTAGAFGNLLRRLQVAPIVNQVGNARAKGQVENAHNLVEVDFESGFRLTHVPGIDWINQQAARWMRYYNSQRVHSRHGAPRWIKWMEITPAQLRTVDAALARELLTHAPATPKVDAFLQVRFAGRVWDVSGVGGVMVGERLAITYNPFNPAAAYVLLRDADGHEQLLEVPEVEKNAAGFAASAAHIAHEYKRPADTTADTQRKAIERLAMQADTDAQAEAARKAKALPFGGRIDPYKHLEQADKLALLPRRGTELAPAASARSDLAERTLTHFEAAQALRAQHGVEMDKAKFAQLAAWHPNGVPEGQLPELAHKLTVRATLRVVGGH</sequence>